<dbReference type="Proteomes" id="UP000487350">
    <property type="component" value="Unassembled WGS sequence"/>
</dbReference>
<dbReference type="OrthoDB" id="7058820at2"/>
<proteinExistence type="predicted"/>
<reference evidence="1 2" key="1">
    <citation type="submission" date="2019-11" db="EMBL/GenBank/DDBJ databases">
        <title>Caenimonas koreensis gen. nov., sp. nov., isolated from activated sludge.</title>
        <authorList>
            <person name="Seung H.R."/>
        </authorList>
    </citation>
    <scope>NUCLEOTIDE SEQUENCE [LARGE SCALE GENOMIC DNA]</scope>
    <source>
        <strain evidence="1 2">EMB320</strain>
    </source>
</reference>
<accession>A0A844AZG0</accession>
<name>A0A844AZG0_9BURK</name>
<evidence type="ECO:0000313" key="2">
    <source>
        <dbReference type="Proteomes" id="UP000487350"/>
    </source>
</evidence>
<sequence>MSPLSPQPMTETMPVSLGKAHARRLREIYRSAGWPTQDPLEIELLAAGMVHRVHAPTGHESLRVTDLGVKLLAATLVNNRAAFSAHEALVERVAQAMTRAGRITWRGLSLRAQVPHDDEAKPLRWCIARPDVFSIRNTSVANYVEPIVHEVKVRRADLLGDLKNESKRASYLDLGECWYVLGNDAKGRCIARPEEVPAECGVMVVEGERLVVARAAPRRLRNGLPFGVWMSLAKATPVAGLDEDAQAMLGDAAGGESSEDAR</sequence>
<keyword evidence="2" id="KW-1185">Reference proteome</keyword>
<comment type="caution">
    <text evidence="1">The sequence shown here is derived from an EMBL/GenBank/DDBJ whole genome shotgun (WGS) entry which is preliminary data.</text>
</comment>
<gene>
    <name evidence="1" type="ORF">GHT07_04090</name>
</gene>
<dbReference type="RefSeq" id="WP_153583787.1">
    <property type="nucleotide sequence ID" value="NZ_WJBU01000003.1"/>
</dbReference>
<dbReference type="AlphaFoldDB" id="A0A844AZG0"/>
<dbReference type="EMBL" id="WJBU01000003">
    <property type="protein sequence ID" value="MRD46442.1"/>
    <property type="molecule type" value="Genomic_DNA"/>
</dbReference>
<organism evidence="1 2">
    <name type="scientific">Caenimonas koreensis DSM 17982</name>
    <dbReference type="NCBI Taxonomy" id="1121255"/>
    <lineage>
        <taxon>Bacteria</taxon>
        <taxon>Pseudomonadati</taxon>
        <taxon>Pseudomonadota</taxon>
        <taxon>Betaproteobacteria</taxon>
        <taxon>Burkholderiales</taxon>
        <taxon>Comamonadaceae</taxon>
        <taxon>Caenimonas</taxon>
    </lineage>
</organism>
<protein>
    <submittedName>
        <fullName evidence="1">Uncharacterized protein</fullName>
    </submittedName>
</protein>
<evidence type="ECO:0000313" key="1">
    <source>
        <dbReference type="EMBL" id="MRD46442.1"/>
    </source>
</evidence>